<dbReference type="AlphaFoldDB" id="A0AAQ5YVZ0"/>
<evidence type="ECO:0000313" key="8">
    <source>
        <dbReference type="Ensembl" id="ENSAOCP00000056962.1"/>
    </source>
</evidence>
<feature type="chain" id="PRO_5043893740" description="LIM zinc-binding domain-containing protein" evidence="6">
    <location>
        <begin position="20"/>
        <end position="91"/>
    </location>
</feature>
<dbReference type="Pfam" id="PF00412">
    <property type="entry name" value="LIM"/>
    <property type="match status" value="1"/>
</dbReference>
<evidence type="ECO:0000259" key="7">
    <source>
        <dbReference type="PROSITE" id="PS50023"/>
    </source>
</evidence>
<dbReference type="Ensembl" id="ENSAOCT00000058999.1">
    <property type="protein sequence ID" value="ENSAOCP00000056962.1"/>
    <property type="gene ID" value="ENSAOCG00000026933.1"/>
</dbReference>
<dbReference type="InterPro" id="IPR001781">
    <property type="entry name" value="Znf_LIM"/>
</dbReference>
<dbReference type="PANTHER" id="PTHR24211:SF18">
    <property type="entry name" value="PRICKLE-LIKE PROTEIN 2"/>
    <property type="match status" value="1"/>
</dbReference>
<dbReference type="PANTHER" id="PTHR24211">
    <property type="entry name" value="LIM DOMAIN-CONTAINING PROTEIN"/>
    <property type="match status" value="1"/>
</dbReference>
<feature type="domain" description="LIM zinc-binding" evidence="7">
    <location>
        <begin position="19"/>
        <end position="84"/>
    </location>
</feature>
<dbReference type="InterPro" id="IPR033725">
    <property type="entry name" value="LIM1_prickle"/>
</dbReference>
<dbReference type="CDD" id="cd09415">
    <property type="entry name" value="LIM1_Prickle"/>
    <property type="match status" value="1"/>
</dbReference>
<organism evidence="8 9">
    <name type="scientific">Amphiprion ocellaris</name>
    <name type="common">Clown anemonefish</name>
    <dbReference type="NCBI Taxonomy" id="80972"/>
    <lineage>
        <taxon>Eukaryota</taxon>
        <taxon>Metazoa</taxon>
        <taxon>Chordata</taxon>
        <taxon>Craniata</taxon>
        <taxon>Vertebrata</taxon>
        <taxon>Euteleostomi</taxon>
        <taxon>Actinopterygii</taxon>
        <taxon>Neopterygii</taxon>
        <taxon>Teleostei</taxon>
        <taxon>Neoteleostei</taxon>
        <taxon>Acanthomorphata</taxon>
        <taxon>Ovalentaria</taxon>
        <taxon>Pomacentridae</taxon>
        <taxon>Amphiprion</taxon>
    </lineage>
</organism>
<evidence type="ECO:0000256" key="6">
    <source>
        <dbReference type="SAM" id="SignalP"/>
    </source>
</evidence>
<dbReference type="FunFam" id="2.10.110.10:FF:000035">
    <property type="entry name" value="prickle-like protein 2 isoform X1"/>
    <property type="match status" value="1"/>
</dbReference>
<dbReference type="SMART" id="SM00132">
    <property type="entry name" value="LIM"/>
    <property type="match status" value="1"/>
</dbReference>
<sequence>MSLLEPLLLWLRLSACTRRSEVTCGGQINGGDIAVFASRAGHGVCWHPACFVCSMCNELLVDLIYFYQDGKIYCGRHHAERLKPRCTACDE</sequence>
<evidence type="ECO:0000256" key="2">
    <source>
        <dbReference type="ARBA" id="ARBA00022723"/>
    </source>
</evidence>
<keyword evidence="3 5" id="KW-0862">Zinc</keyword>
<proteinExistence type="inferred from homology"/>
<keyword evidence="4 5" id="KW-0440">LIM domain</keyword>
<dbReference type="Gene3D" id="2.10.110.10">
    <property type="entry name" value="Cysteine Rich Protein"/>
    <property type="match status" value="1"/>
</dbReference>
<comment type="similarity">
    <text evidence="1">Belongs to the prickle / espinas / testin family.</text>
</comment>
<name>A0AAQ5YVZ0_AMPOC</name>
<evidence type="ECO:0000256" key="3">
    <source>
        <dbReference type="ARBA" id="ARBA00022833"/>
    </source>
</evidence>
<keyword evidence="2 5" id="KW-0479">Metal-binding</keyword>
<reference evidence="8" key="3">
    <citation type="submission" date="2025-09" db="UniProtKB">
        <authorList>
            <consortium name="Ensembl"/>
        </authorList>
    </citation>
    <scope>IDENTIFICATION</scope>
</reference>
<dbReference type="GO" id="GO:0046872">
    <property type="term" value="F:metal ion binding"/>
    <property type="evidence" value="ECO:0007669"/>
    <property type="project" value="UniProtKB-KW"/>
</dbReference>
<accession>A0AAQ5YVZ0</accession>
<feature type="signal peptide" evidence="6">
    <location>
        <begin position="1"/>
        <end position="19"/>
    </location>
</feature>
<keyword evidence="6" id="KW-0732">Signal</keyword>
<reference evidence="8 9" key="1">
    <citation type="submission" date="2022-01" db="EMBL/GenBank/DDBJ databases">
        <title>A chromosome-scale genome assembly of the false clownfish, Amphiprion ocellaris.</title>
        <authorList>
            <person name="Ryu T."/>
        </authorList>
    </citation>
    <scope>NUCLEOTIDE SEQUENCE [LARGE SCALE GENOMIC DNA]</scope>
</reference>
<keyword evidence="9" id="KW-1185">Reference proteome</keyword>
<dbReference type="SUPFAM" id="SSF57716">
    <property type="entry name" value="Glucocorticoid receptor-like (DNA-binding domain)"/>
    <property type="match status" value="1"/>
</dbReference>
<evidence type="ECO:0000256" key="5">
    <source>
        <dbReference type="PROSITE-ProRule" id="PRU00125"/>
    </source>
</evidence>
<dbReference type="Proteomes" id="UP001501940">
    <property type="component" value="Chromosome 9"/>
</dbReference>
<evidence type="ECO:0000256" key="1">
    <source>
        <dbReference type="ARBA" id="ARBA00008268"/>
    </source>
</evidence>
<protein>
    <recommendedName>
        <fullName evidence="7">LIM zinc-binding domain-containing protein</fullName>
    </recommendedName>
</protein>
<dbReference type="PROSITE" id="PS50023">
    <property type="entry name" value="LIM_DOMAIN_2"/>
    <property type="match status" value="1"/>
</dbReference>
<dbReference type="GeneTree" id="ENSGT00940000153629"/>
<dbReference type="InterPro" id="IPR047120">
    <property type="entry name" value="Pk/Esn/Tes"/>
</dbReference>
<evidence type="ECO:0000313" key="9">
    <source>
        <dbReference type="Proteomes" id="UP001501940"/>
    </source>
</evidence>
<evidence type="ECO:0000256" key="4">
    <source>
        <dbReference type="ARBA" id="ARBA00023038"/>
    </source>
</evidence>
<reference evidence="8" key="2">
    <citation type="submission" date="2025-08" db="UniProtKB">
        <authorList>
            <consortium name="Ensembl"/>
        </authorList>
    </citation>
    <scope>IDENTIFICATION</scope>
</reference>